<accession>A0ABT6NAJ5</accession>
<evidence type="ECO:0008006" key="3">
    <source>
        <dbReference type="Google" id="ProtNLM"/>
    </source>
</evidence>
<gene>
    <name evidence="1" type="ORF">QE109_04655</name>
</gene>
<dbReference type="EMBL" id="JARYZI010000002">
    <property type="protein sequence ID" value="MDH8677424.1"/>
    <property type="molecule type" value="Genomic_DNA"/>
</dbReference>
<evidence type="ECO:0000313" key="2">
    <source>
        <dbReference type="Proteomes" id="UP001158045"/>
    </source>
</evidence>
<comment type="caution">
    <text evidence="1">The sequence shown here is derived from an EMBL/GenBank/DDBJ whole genome shotgun (WGS) entry which is preliminary data.</text>
</comment>
<sequence>MFNKALYYPWIEINDKGWLKTSALYWNEISTIVPKSYGNLYYDYESSLLKDEGLLKACVVDSRTTSSPFFRDKIIEYFDKYENHYQSLLKNQSKERYQNRIYWEKVDPKMHSFIQARLRNYNDEYFMADNHFADFYMTLLASDIAKRRGLNLITDTPILNQIGSEIHFDSNVNRTRHNYYPRRTAYLSDDISRLSESLLAKISFQHVGITPDTDMKKIIKFRRKYSDYLSKYRMEMKSLVQMLNVEDFETIEALNSAIEMIVKDRIKVSLSDIEKSLKSENIKLLIAPISISGIIGASTAFSLNPFGAAGAAGVAIAAQAYVRRTKRNEILRDNSYAYLQLIEEKL</sequence>
<proteinExistence type="predicted"/>
<dbReference type="Proteomes" id="UP001158045">
    <property type="component" value="Unassembled WGS sequence"/>
</dbReference>
<name>A0ABT6NAJ5_9FIRM</name>
<organism evidence="1 2">
    <name type="scientific">Fusibacter bizertensis</name>
    <dbReference type="NCBI Taxonomy" id="1488331"/>
    <lineage>
        <taxon>Bacteria</taxon>
        <taxon>Bacillati</taxon>
        <taxon>Bacillota</taxon>
        <taxon>Clostridia</taxon>
        <taxon>Eubacteriales</taxon>
        <taxon>Eubacteriales Family XII. Incertae Sedis</taxon>
        <taxon>Fusibacter</taxon>
    </lineage>
</organism>
<protein>
    <recommendedName>
        <fullName evidence="3">Kinase</fullName>
    </recommendedName>
</protein>
<dbReference type="RefSeq" id="WP_281093238.1">
    <property type="nucleotide sequence ID" value="NZ_JARYZI010000002.1"/>
</dbReference>
<reference evidence="1 2" key="1">
    <citation type="submission" date="2023-04" db="EMBL/GenBank/DDBJ databases">
        <title>Fusibacter bizertensis strain WBS, isolated from littoral bottom sediments of the Arctic seas - biochemical and genomic analysis.</title>
        <authorList>
            <person name="Brioukhanov A.L."/>
        </authorList>
    </citation>
    <scope>NUCLEOTIDE SEQUENCE [LARGE SCALE GENOMIC DNA]</scope>
    <source>
        <strain evidence="1 2">WBS</strain>
    </source>
</reference>
<evidence type="ECO:0000313" key="1">
    <source>
        <dbReference type="EMBL" id="MDH8677424.1"/>
    </source>
</evidence>
<keyword evidence="2" id="KW-1185">Reference proteome</keyword>